<dbReference type="PANTHER" id="PTHR11482:SF6">
    <property type="entry name" value="ORNITHINE DECARBOXYLASE 1-RELATED"/>
    <property type="match status" value="1"/>
</dbReference>
<dbReference type="EC" id="4.1.1.17" evidence="7"/>
<comment type="subunit">
    <text evidence="9">Homodimer. Only the dimer is catalytically active, as the active sites are constructed of residues from both monomers.</text>
</comment>
<dbReference type="FunFam" id="2.40.37.10:FF:000005">
    <property type="entry name" value="Ornithine decarboxylase"/>
    <property type="match status" value="1"/>
</dbReference>
<dbReference type="InterPro" id="IPR002433">
    <property type="entry name" value="Orn_de-COase"/>
</dbReference>
<feature type="active site" description="Proton donor" evidence="11">
    <location>
        <position position="346"/>
    </location>
</feature>
<name>A0AAV2Q293_MEGNR</name>
<protein>
    <recommendedName>
        <fullName evidence="7">ornithine decarboxylase</fullName>
        <ecNumber evidence="7">4.1.1.17</ecNumber>
    </recommendedName>
</protein>
<comment type="function">
    <text evidence="8">Catalyzes the first and rate-limiting step of polyamine biosynthesis that converts ornithine into putrescine, which is the precursor for the polyamines, spermidine and spermine. Polyamines are essential for cell proliferation and are implicated in cellular processes, ranging from DNA replication to apoptosis.</text>
</comment>
<dbReference type="InterPro" id="IPR029066">
    <property type="entry name" value="PLP-binding_barrel"/>
</dbReference>
<evidence type="ECO:0000256" key="7">
    <source>
        <dbReference type="ARBA" id="ARBA00034138"/>
    </source>
</evidence>
<keyword evidence="3 11" id="KW-0663">Pyridoxal phosphate</keyword>
<sequence length="466" mass="51846">MKLESHFFTNEARILDEQTPMDVLKEITNQPNQEDPFYILDAGDIVQKIKYWRLMMPRVKPFYAVKCNDDLTVLELLAALGTGFDCASKSEMQRVLSLGVEPSRIIYAHPCKPQSHIKAAAKNNIDLMTFDNEAELYKVKAICPQAKLVLRIRCDAEEAQCPLGIKFGVYPEDAGTLLATAQALDLNVVGVSFHVGSGCKDPPVFLRAIAESRQVFDLASEYGFSTYLLDIGGGFPGDEGSSLDELASIINSALDEHFPQGCGVEIIAEPGRYVVASAFTLATNVVAKREVKGNNNELVSTMYYINDGVYSSFNCILYDHQKVEPIALKNDNNLDEYDCSIWGPTCDGLDQVVMEARLPKMAIGDWIIWKNMGAYTLAAAGSFNGFPKANVHVVVPHHTWMYLEEYMGTKFVLGEANNSEQPWLLPAYQHSLCSTRIQDKNNCSANNFQDKFAKMAMLDFEECGEM</sequence>
<keyword evidence="5" id="KW-0456">Lyase</keyword>
<evidence type="ECO:0000256" key="9">
    <source>
        <dbReference type="ARBA" id="ARBA00046672"/>
    </source>
</evidence>
<comment type="pathway">
    <text evidence="6">Amine and polyamine biosynthesis; putrescine biosynthesis via L-ornithine pathway; putrescine from L-ornithine: step 1/1.</text>
</comment>
<dbReference type="PRINTS" id="PR01182">
    <property type="entry name" value="ORNDCRBXLASE"/>
</dbReference>
<dbReference type="SUPFAM" id="SSF51419">
    <property type="entry name" value="PLP-binding barrel"/>
    <property type="match status" value="1"/>
</dbReference>
<dbReference type="FunFam" id="3.20.20.10:FF:000005">
    <property type="entry name" value="Ornithine decarboxylase"/>
    <property type="match status" value="1"/>
</dbReference>
<accession>A0AAV2Q293</accession>
<keyword evidence="14" id="KW-1185">Reference proteome</keyword>
<dbReference type="Gene3D" id="3.20.20.10">
    <property type="entry name" value="Alanine racemase"/>
    <property type="match status" value="1"/>
</dbReference>
<dbReference type="GO" id="GO:0005737">
    <property type="term" value="C:cytoplasm"/>
    <property type="evidence" value="ECO:0007669"/>
    <property type="project" value="TreeGrafter"/>
</dbReference>
<feature type="modified residue" description="N6-(pyridoxal phosphate)lysine" evidence="11">
    <location>
        <position position="66"/>
    </location>
</feature>
<comment type="cofactor">
    <cofactor evidence="1 11">
        <name>pyridoxal 5'-phosphate</name>
        <dbReference type="ChEBI" id="CHEBI:597326"/>
    </cofactor>
</comment>
<comment type="caution">
    <text evidence="13">The sequence shown here is derived from an EMBL/GenBank/DDBJ whole genome shotgun (WGS) entry which is preliminary data.</text>
</comment>
<dbReference type="CDD" id="cd00622">
    <property type="entry name" value="PLPDE_III_ODC"/>
    <property type="match status" value="1"/>
</dbReference>
<organism evidence="13 14">
    <name type="scientific">Meganyctiphanes norvegica</name>
    <name type="common">Northern krill</name>
    <name type="synonym">Thysanopoda norvegica</name>
    <dbReference type="NCBI Taxonomy" id="48144"/>
    <lineage>
        <taxon>Eukaryota</taxon>
        <taxon>Metazoa</taxon>
        <taxon>Ecdysozoa</taxon>
        <taxon>Arthropoda</taxon>
        <taxon>Crustacea</taxon>
        <taxon>Multicrustacea</taxon>
        <taxon>Malacostraca</taxon>
        <taxon>Eumalacostraca</taxon>
        <taxon>Eucarida</taxon>
        <taxon>Euphausiacea</taxon>
        <taxon>Euphausiidae</taxon>
        <taxon>Meganyctiphanes</taxon>
    </lineage>
</organism>
<evidence type="ECO:0000256" key="4">
    <source>
        <dbReference type="ARBA" id="ARBA00023115"/>
    </source>
</evidence>
<evidence type="ECO:0000256" key="2">
    <source>
        <dbReference type="ARBA" id="ARBA00008872"/>
    </source>
</evidence>
<evidence type="ECO:0000259" key="12">
    <source>
        <dbReference type="Pfam" id="PF02784"/>
    </source>
</evidence>
<dbReference type="AlphaFoldDB" id="A0AAV2Q293"/>
<dbReference type="Gene3D" id="2.40.37.10">
    <property type="entry name" value="Lyase, Ornithine Decarboxylase, Chain A, domain 1"/>
    <property type="match status" value="1"/>
</dbReference>
<evidence type="ECO:0000313" key="14">
    <source>
        <dbReference type="Proteomes" id="UP001497623"/>
    </source>
</evidence>
<evidence type="ECO:0000256" key="8">
    <source>
        <dbReference type="ARBA" id="ARBA00037173"/>
    </source>
</evidence>
<proteinExistence type="inferred from homology"/>
<dbReference type="InterPro" id="IPR022644">
    <property type="entry name" value="De-COase2_N"/>
</dbReference>
<dbReference type="GO" id="GO:0004586">
    <property type="term" value="F:ornithine decarboxylase activity"/>
    <property type="evidence" value="ECO:0007669"/>
    <property type="project" value="UniProtKB-EC"/>
</dbReference>
<evidence type="ECO:0000256" key="1">
    <source>
        <dbReference type="ARBA" id="ARBA00001933"/>
    </source>
</evidence>
<dbReference type="GO" id="GO:0033387">
    <property type="term" value="P:putrescine biosynthetic process from arginine, via ornithine"/>
    <property type="evidence" value="ECO:0007669"/>
    <property type="project" value="TreeGrafter"/>
</dbReference>
<dbReference type="EMBL" id="CAXKWB010002461">
    <property type="protein sequence ID" value="CAL4067019.1"/>
    <property type="molecule type" value="Genomic_DNA"/>
</dbReference>
<dbReference type="PROSITE" id="PS00878">
    <property type="entry name" value="ODR_DC_2_1"/>
    <property type="match status" value="1"/>
</dbReference>
<keyword evidence="4" id="KW-0620">Polyamine biosynthesis</keyword>
<dbReference type="PANTHER" id="PTHR11482">
    <property type="entry name" value="ARGININE/DIAMINOPIMELATE/ORNITHINE DECARBOXYLASE"/>
    <property type="match status" value="1"/>
</dbReference>
<evidence type="ECO:0000256" key="5">
    <source>
        <dbReference type="ARBA" id="ARBA00023239"/>
    </source>
</evidence>
<reference evidence="13 14" key="1">
    <citation type="submission" date="2024-05" db="EMBL/GenBank/DDBJ databases">
        <authorList>
            <person name="Wallberg A."/>
        </authorList>
    </citation>
    <scope>NUCLEOTIDE SEQUENCE [LARGE SCALE GENOMIC DNA]</scope>
</reference>
<dbReference type="Pfam" id="PF02784">
    <property type="entry name" value="Orn_Arg_deC_N"/>
    <property type="match status" value="1"/>
</dbReference>
<dbReference type="SUPFAM" id="SSF50621">
    <property type="entry name" value="Alanine racemase C-terminal domain-like"/>
    <property type="match status" value="1"/>
</dbReference>
<gene>
    <name evidence="13" type="ORF">MNOR_LOCUS6105</name>
</gene>
<dbReference type="PRINTS" id="PR01179">
    <property type="entry name" value="ODADCRBXLASE"/>
</dbReference>
<feature type="domain" description="Orn/DAP/Arg decarboxylase 2 N-terminal" evidence="12">
    <location>
        <begin position="43"/>
        <end position="276"/>
    </location>
</feature>
<evidence type="ECO:0000256" key="6">
    <source>
        <dbReference type="ARBA" id="ARBA00034115"/>
    </source>
</evidence>
<comment type="similarity">
    <text evidence="2">Belongs to the Orn/Lys/Arg decarboxylase class-II family.</text>
</comment>
<dbReference type="InterPro" id="IPR000183">
    <property type="entry name" value="Orn/DAP/Arg_de-COase"/>
</dbReference>
<dbReference type="Proteomes" id="UP001497623">
    <property type="component" value="Unassembled WGS sequence"/>
</dbReference>
<evidence type="ECO:0000313" key="13">
    <source>
        <dbReference type="EMBL" id="CAL4067019.1"/>
    </source>
</evidence>
<evidence type="ECO:0000256" key="10">
    <source>
        <dbReference type="ARBA" id="ARBA00049127"/>
    </source>
</evidence>
<dbReference type="InterPro" id="IPR022653">
    <property type="entry name" value="De-COase2_pyr-phos_BS"/>
</dbReference>
<evidence type="ECO:0000256" key="11">
    <source>
        <dbReference type="PIRSR" id="PIRSR600183-50"/>
    </source>
</evidence>
<dbReference type="InterPro" id="IPR009006">
    <property type="entry name" value="Ala_racemase/Decarboxylase_C"/>
</dbReference>
<evidence type="ECO:0000256" key="3">
    <source>
        <dbReference type="ARBA" id="ARBA00022898"/>
    </source>
</evidence>
<comment type="catalytic activity">
    <reaction evidence="10">
        <text>L-ornithine + H(+) = putrescine + CO2</text>
        <dbReference type="Rhea" id="RHEA:22964"/>
        <dbReference type="ChEBI" id="CHEBI:15378"/>
        <dbReference type="ChEBI" id="CHEBI:16526"/>
        <dbReference type="ChEBI" id="CHEBI:46911"/>
        <dbReference type="ChEBI" id="CHEBI:326268"/>
        <dbReference type="EC" id="4.1.1.17"/>
    </reaction>
</comment>